<dbReference type="Proteomes" id="UP000663832">
    <property type="component" value="Unassembled WGS sequence"/>
</dbReference>
<dbReference type="EMBL" id="CAJNOI010000097">
    <property type="protein sequence ID" value="CAF1052895.1"/>
    <property type="molecule type" value="Genomic_DNA"/>
</dbReference>
<reference evidence="3" key="1">
    <citation type="submission" date="2021-02" db="EMBL/GenBank/DDBJ databases">
        <authorList>
            <person name="Nowell W R."/>
        </authorList>
    </citation>
    <scope>NUCLEOTIDE SEQUENCE</scope>
</reference>
<dbReference type="EMBL" id="CAJNOM010000292">
    <property type="protein sequence ID" value="CAF1327237.1"/>
    <property type="molecule type" value="Genomic_DNA"/>
</dbReference>
<comment type="caution">
    <text evidence="3">The sequence shown here is derived from an EMBL/GenBank/DDBJ whole genome shotgun (WGS) entry which is preliminary data.</text>
</comment>
<keyword evidence="2" id="KW-0732">Signal</keyword>
<feature type="compositionally biased region" description="Pro residues" evidence="1">
    <location>
        <begin position="87"/>
        <end position="117"/>
    </location>
</feature>
<feature type="region of interest" description="Disordered" evidence="1">
    <location>
        <begin position="29"/>
        <end position="124"/>
    </location>
</feature>
<evidence type="ECO:0000313" key="5">
    <source>
        <dbReference type="Proteomes" id="UP000663832"/>
    </source>
</evidence>
<gene>
    <name evidence="3" type="ORF">BJG266_LOCUS18718</name>
    <name evidence="4" type="ORF">QVE165_LOCUS32683</name>
</gene>
<evidence type="ECO:0000256" key="2">
    <source>
        <dbReference type="SAM" id="SignalP"/>
    </source>
</evidence>
<name>A0A814KLA8_9BILA</name>
<evidence type="ECO:0000313" key="6">
    <source>
        <dbReference type="Proteomes" id="UP000663877"/>
    </source>
</evidence>
<dbReference type="Proteomes" id="UP000663877">
    <property type="component" value="Unassembled WGS sequence"/>
</dbReference>
<feature type="chain" id="PRO_5035601099" evidence="2">
    <location>
        <begin position="30"/>
        <end position="124"/>
    </location>
</feature>
<proteinExistence type="predicted"/>
<protein>
    <submittedName>
        <fullName evidence="3">Uncharacterized protein</fullName>
    </submittedName>
</protein>
<feature type="compositionally biased region" description="Basic and acidic residues" evidence="1">
    <location>
        <begin position="44"/>
        <end position="57"/>
    </location>
</feature>
<organism evidence="3 6">
    <name type="scientific">Adineta steineri</name>
    <dbReference type="NCBI Taxonomy" id="433720"/>
    <lineage>
        <taxon>Eukaryota</taxon>
        <taxon>Metazoa</taxon>
        <taxon>Spiralia</taxon>
        <taxon>Gnathifera</taxon>
        <taxon>Rotifera</taxon>
        <taxon>Eurotatoria</taxon>
        <taxon>Bdelloidea</taxon>
        <taxon>Adinetida</taxon>
        <taxon>Adinetidae</taxon>
        <taxon>Adineta</taxon>
    </lineage>
</organism>
<feature type="signal peptide" evidence="2">
    <location>
        <begin position="1"/>
        <end position="29"/>
    </location>
</feature>
<accession>A0A814KLA8</accession>
<evidence type="ECO:0000256" key="1">
    <source>
        <dbReference type="SAM" id="MobiDB-lite"/>
    </source>
</evidence>
<evidence type="ECO:0000313" key="3">
    <source>
        <dbReference type="EMBL" id="CAF1052895.1"/>
    </source>
</evidence>
<keyword evidence="5" id="KW-1185">Reference proteome</keyword>
<evidence type="ECO:0000313" key="4">
    <source>
        <dbReference type="EMBL" id="CAF1327237.1"/>
    </source>
</evidence>
<sequence length="124" mass="13172">MCPKQRTVHYNMLKLVCIFLVLVVLVVNSHPHGGRKPGHGGQHATDHSEGDSKECGEHRKHPGHPGKPNGPCHHKPKPTRPTKPTLATPPPTDAPTPPPTNAPTPPPTNAPTPPPTNAPTTIDP</sequence>
<dbReference type="AlphaFoldDB" id="A0A814KLA8"/>